<evidence type="ECO:0000313" key="3">
    <source>
        <dbReference type="Proteomes" id="UP000193467"/>
    </source>
</evidence>
<dbReference type="Proteomes" id="UP000193467">
    <property type="component" value="Unassembled WGS sequence"/>
</dbReference>
<keyword evidence="3" id="KW-1185">Reference proteome</keyword>
<dbReference type="EMBL" id="MCGR01000017">
    <property type="protein sequence ID" value="ORY84702.1"/>
    <property type="molecule type" value="Genomic_DNA"/>
</dbReference>
<feature type="region of interest" description="Disordered" evidence="1">
    <location>
        <begin position="1"/>
        <end position="96"/>
    </location>
</feature>
<proteinExistence type="predicted"/>
<feature type="region of interest" description="Disordered" evidence="1">
    <location>
        <begin position="125"/>
        <end position="178"/>
    </location>
</feature>
<dbReference type="SUPFAM" id="SSF52799">
    <property type="entry name" value="(Phosphotyrosine protein) phosphatases II"/>
    <property type="match status" value="3"/>
</dbReference>
<dbReference type="CDD" id="cd14496">
    <property type="entry name" value="PTP_paladin"/>
    <property type="match status" value="1"/>
</dbReference>
<dbReference type="InterPro" id="IPR029021">
    <property type="entry name" value="Prot-tyrosine_phosphatase-like"/>
</dbReference>
<gene>
    <name evidence="2" type="ORF">BCR35DRAFT_303038</name>
</gene>
<organism evidence="2 3">
    <name type="scientific">Leucosporidium creatinivorum</name>
    <dbReference type="NCBI Taxonomy" id="106004"/>
    <lineage>
        <taxon>Eukaryota</taxon>
        <taxon>Fungi</taxon>
        <taxon>Dikarya</taxon>
        <taxon>Basidiomycota</taxon>
        <taxon>Pucciniomycotina</taxon>
        <taxon>Microbotryomycetes</taxon>
        <taxon>Leucosporidiales</taxon>
        <taxon>Leucosporidium</taxon>
    </lineage>
</organism>
<feature type="compositionally biased region" description="Gly residues" evidence="1">
    <location>
        <begin position="146"/>
        <end position="165"/>
    </location>
</feature>
<dbReference type="PANTHER" id="PTHR23339">
    <property type="entry name" value="TYROSINE SPECIFIC PROTEIN PHOSPHATASE AND DUAL SPECIFICITY PROTEIN PHOSPHATASE"/>
    <property type="match status" value="1"/>
</dbReference>
<dbReference type="InterPro" id="IPR050561">
    <property type="entry name" value="PTP"/>
</dbReference>
<protein>
    <submittedName>
        <fullName evidence="2">Inositol hexakisphosphate-domain-containing protein</fullName>
    </submittedName>
</protein>
<evidence type="ECO:0000313" key="2">
    <source>
        <dbReference type="EMBL" id="ORY84702.1"/>
    </source>
</evidence>
<dbReference type="SMART" id="SM01301">
    <property type="entry name" value="PTPlike_phytase"/>
    <property type="match status" value="3"/>
</dbReference>
<name>A0A1Y2FL36_9BASI</name>
<dbReference type="Gene3D" id="3.90.190.10">
    <property type="entry name" value="Protein tyrosine phosphatase superfamily"/>
    <property type="match status" value="3"/>
</dbReference>
<feature type="region of interest" description="Disordered" evidence="1">
    <location>
        <begin position="1458"/>
        <end position="1477"/>
    </location>
</feature>
<dbReference type="OrthoDB" id="66369at2759"/>
<feature type="compositionally biased region" description="Low complexity" evidence="1">
    <location>
        <begin position="38"/>
        <end position="47"/>
    </location>
</feature>
<sequence>MAPPSSSFPSPPLASPPLTSTHSRTSSQPIRRSSVHVTTTTTTAPTSPSSPPTPRPRAALLERIPSSSSVERPYSPHRKLSYNDDPTAPPPPPLDPLNLLRLAPGVVQSRTGSVLSRGFILKSDARPVAPASSSETEGLAFASGEGEAGQGIKKGAGEAGGGGGGKPKDPSLNPPNDGFLHLTGATNFRAASLGVYGVAQPTFAGLQTVLTLLRSNSTTGSRGEVVEGRETVWFCTREEPIVYLGGMPFVLREARDPLRTYAVSDRAENLEGIEKRLKQDILKESARYGGMILVQEEIHPNSLTPSWLSVTPHTVLTPSEIFSSLTSAPHSFNVTYHRTPVTRDQSPEDRYLDTYTTLLSTIPTSSSLVFNCGIGVVRTTFAMSAALVVRRKQVMSADAEGGGGRDPFGLVKRKGAEMEGGGKKAREVLRRSEEEKGRDRSLLGLMSVLQKSLATTNQGTVLTLLSSHPQLLENLRNALIGNYDLILSLLSCLDDGVEQKNVADFIIDHCSALVNLRESVLQHRVRYASLALLNSTSSQDHRSKALAALERYFFLVAFTSFVSTSPPSFPIPFSTWLKGRSEIGKMIGRLRKGRGAWDVFAPVEDLSGIARGERGVEVVGRPRWFGAGAGGEVIGDEWARQIVRNRSGIILRTGMILKNDQWSATTSSTNHEGLGADDSPNPEQLVRGAINFRRVAGSSLYGLSQPTQEGIQRVLELVRKGGEGEGRAVWINLREEPLIYINGTPYVLRQEAVSLRNVKSYAGISSSRLELLEDRLKSDLLSELSSFDGRLLLHTEDEDGSVNPIWETIDSPSCIKTVREMFDETAAQLSSSPSSSSSSSAPSSAAAAFKYYRIPITAEKSPDFSDVRELVEIVAQLDNTEEQGAVIVNCQLGRGRSTRAQVIITLVQRWLRSEGMGLVGSGGKGKRSSRYSYTVINNLLRTIRSGQEVKNAVDEAITACGYTFDLLDSIEDARQEAEDAGDDTELRQRCVARGLQNLRAYYFLILFSSFLNESKAETWRQLRDTLSYEAYVKDRPVFKTIERELDTAGIEALVPLEKPIAAGNALSDEVAEFVAKRSGRILSPFTLLKSDYFSGLQKMSLPERVEGAPNFRRVRLLFGGDAATPTSAAVPTGADGASLVYGTGMPTVDGLRRALEKMGGHEKHIVWTSMREEPVIYVSGGRPHVLRLFDAPLENVVTTGVTTETVEAMEVALKEDLLLEASMNGGKVLLHDEIAEADGSFTVTAIWEEVSVGDILTPREVFAMMRQEGLQVDYERLPVTDEQAPIPGVYTRIEERVSSALRSNPDDTGFVFNCQMGRGRTTTGMVAAALISNILFSPLGISDLSTSILNDNDSLSLTWDGRESDPYLAGEYKIVLQLVGVLQHGKTAKKLADRAIDGCEGVQNLRKAVYDFKLRAEAADIGSAKHSKIFHVACNYLYRYASLIVFANYLLEKSAALETDDEEEEEDGEGGGGKKRMKPFKEWLKDRREIYHILSRKTLE</sequence>
<comment type="caution">
    <text evidence="2">The sequence shown here is derived from an EMBL/GenBank/DDBJ whole genome shotgun (WGS) entry which is preliminary data.</text>
</comment>
<accession>A0A1Y2FL36</accession>
<dbReference type="Pfam" id="PF14566">
    <property type="entry name" value="PTPlike_phytase"/>
    <property type="match status" value="3"/>
</dbReference>
<feature type="compositionally biased region" description="Acidic residues" evidence="1">
    <location>
        <begin position="1458"/>
        <end position="1469"/>
    </location>
</feature>
<feature type="compositionally biased region" description="Polar residues" evidence="1">
    <location>
        <begin position="24"/>
        <end position="37"/>
    </location>
</feature>
<dbReference type="InParanoid" id="A0A1Y2FL36"/>
<reference evidence="2 3" key="1">
    <citation type="submission" date="2016-07" db="EMBL/GenBank/DDBJ databases">
        <title>Pervasive Adenine N6-methylation of Active Genes in Fungi.</title>
        <authorList>
            <consortium name="DOE Joint Genome Institute"/>
            <person name="Mondo S.J."/>
            <person name="Dannebaum R.O."/>
            <person name="Kuo R.C."/>
            <person name="Labutti K."/>
            <person name="Haridas S."/>
            <person name="Kuo A."/>
            <person name="Salamov A."/>
            <person name="Ahrendt S.R."/>
            <person name="Lipzen A."/>
            <person name="Sullivan W."/>
            <person name="Andreopoulos W.B."/>
            <person name="Clum A."/>
            <person name="Lindquist E."/>
            <person name="Daum C."/>
            <person name="Ramamoorthy G.K."/>
            <person name="Gryganskyi A."/>
            <person name="Culley D."/>
            <person name="Magnuson J.K."/>
            <person name="James T.Y."/>
            <person name="O'Malley M.A."/>
            <person name="Stajich J.E."/>
            <person name="Spatafora J.W."/>
            <person name="Visel A."/>
            <person name="Grigoriev I.V."/>
        </authorList>
    </citation>
    <scope>NUCLEOTIDE SEQUENCE [LARGE SCALE GENOMIC DNA]</scope>
    <source>
        <strain evidence="2 3">62-1032</strain>
    </source>
</reference>
<evidence type="ECO:0000256" key="1">
    <source>
        <dbReference type="SAM" id="MobiDB-lite"/>
    </source>
</evidence>